<dbReference type="GO" id="GO:0008360">
    <property type="term" value="P:regulation of cell shape"/>
    <property type="evidence" value="ECO:0007669"/>
    <property type="project" value="UniProtKB-KW"/>
</dbReference>
<dbReference type="GO" id="GO:0009252">
    <property type="term" value="P:peptidoglycan biosynthetic process"/>
    <property type="evidence" value="ECO:0007669"/>
    <property type="project" value="UniProtKB-KW"/>
</dbReference>
<feature type="domain" description="Penicillin-binding protein dimerisation" evidence="16">
    <location>
        <begin position="61"/>
        <end position="228"/>
    </location>
</feature>
<evidence type="ECO:0000256" key="14">
    <source>
        <dbReference type="SAM" id="Phobius"/>
    </source>
</evidence>
<comment type="subcellular location">
    <subcellularLocation>
        <location evidence="2">Cell membrane</location>
    </subcellularLocation>
    <subcellularLocation>
        <location evidence="1">Membrane</location>
        <topology evidence="1">Single-pass membrane protein</topology>
    </subcellularLocation>
</comment>
<proteinExistence type="predicted"/>
<reference evidence="17" key="1">
    <citation type="journal article" date="2021" name="PeerJ">
        <title>Extensive microbial diversity within the chicken gut microbiome revealed by metagenomics and culture.</title>
        <authorList>
            <person name="Gilroy R."/>
            <person name="Ravi A."/>
            <person name="Getino M."/>
            <person name="Pursley I."/>
            <person name="Horton D.L."/>
            <person name="Alikhan N.F."/>
            <person name="Baker D."/>
            <person name="Gharbi K."/>
            <person name="Hall N."/>
            <person name="Watson M."/>
            <person name="Adriaenssens E.M."/>
            <person name="Foster-Nyarko E."/>
            <person name="Jarju S."/>
            <person name="Secka A."/>
            <person name="Antonio M."/>
            <person name="Oren A."/>
            <person name="Chaudhuri R.R."/>
            <person name="La Ragione R."/>
            <person name="Hildebrand F."/>
            <person name="Pallen M.J."/>
        </authorList>
    </citation>
    <scope>NUCLEOTIDE SEQUENCE</scope>
    <source>
        <strain evidence="17">ChiW4-1371</strain>
    </source>
</reference>
<keyword evidence="5 17" id="KW-0121">Carboxypeptidase</keyword>
<dbReference type="Pfam" id="PF00905">
    <property type="entry name" value="Transpeptidase"/>
    <property type="match status" value="1"/>
</dbReference>
<dbReference type="GO" id="GO:0071555">
    <property type="term" value="P:cell wall organization"/>
    <property type="evidence" value="ECO:0007669"/>
    <property type="project" value="UniProtKB-KW"/>
</dbReference>
<dbReference type="EC" id="3.4.16.4" evidence="17"/>
<keyword evidence="11 14" id="KW-1133">Transmembrane helix</keyword>
<dbReference type="SUPFAM" id="SSF56519">
    <property type="entry name" value="Penicillin binding protein dimerisation domain"/>
    <property type="match status" value="1"/>
</dbReference>
<evidence type="ECO:0000256" key="1">
    <source>
        <dbReference type="ARBA" id="ARBA00004167"/>
    </source>
</evidence>
<evidence type="ECO:0000259" key="15">
    <source>
        <dbReference type="Pfam" id="PF00905"/>
    </source>
</evidence>
<evidence type="ECO:0000256" key="2">
    <source>
        <dbReference type="ARBA" id="ARBA00004236"/>
    </source>
</evidence>
<keyword evidence="9" id="KW-0133">Cell shape</keyword>
<evidence type="ECO:0000313" key="18">
    <source>
        <dbReference type="Proteomes" id="UP000824176"/>
    </source>
</evidence>
<evidence type="ECO:0000313" key="17">
    <source>
        <dbReference type="EMBL" id="HIZ88952.1"/>
    </source>
</evidence>
<keyword evidence="6" id="KW-0645">Protease</keyword>
<keyword evidence="13" id="KW-0961">Cell wall biogenesis/degradation</keyword>
<sequence length="616" mass="69651">MLFAALKDDLLGYYRRRIILFFAIFVIISSILFARLFILQVIQYEQLSVDANRNRIKTREIIAERGFIYDSKMNLLVSNTPSYDLVLNKDEIRRGDDVIGMLKRVQEVVDFDMDKVLKDYKDRRIPSVLISRGLSLSDIAYFEEYSDNFAGLSVELHSVRKYSDGLSFSHILGYVSEATPEDIEKNKEIYKRGSYIGTMGVELQYENELRGSPGSMEIERDARGRIVNILKENPAVAGNDVVLTIDSELQQYVAETMEDKKGAVVILDISDNSLLTLYSAPSYDLNMFTPYLNETEWERIHKDKRSPLINRPIEGQYSPGSVYKVAMALAGYEEKAVTPDTTYKCLGTFRLNSYFSYRCWKRSGHGKVNMQEALAQSCDIYFYNLGLALDIDKMEYYSKILSLGEYTGIDLPNEKTGIYPSRKWKKAARGDIWYPGDTVNTSIGQGYMTATPLQIGVMMSGVFNGGKIYKPRILKGIIDQKTGEYIEKESELKHQIYVSKEIQENIMAGLIDAVYKRGGTSGRARVKEMKIGGKTGTAQVVSAKITEKYEKDEIPEEYRDHAWFTGVFPAREPKYVIVVLAENSGGGGASAAPIGGNIIKKMLDMGYVTPDNDNRE</sequence>
<dbReference type="InterPro" id="IPR001460">
    <property type="entry name" value="PCN-bd_Tpept"/>
</dbReference>
<protein>
    <submittedName>
        <fullName evidence="17">Penicillin-binding protein 2</fullName>
        <ecNumber evidence="17">3.4.16.4</ecNumber>
    </submittedName>
</protein>
<comment type="caution">
    <text evidence="17">The sequence shown here is derived from an EMBL/GenBank/DDBJ whole genome shotgun (WGS) entry which is preliminary data.</text>
</comment>
<dbReference type="InterPro" id="IPR005311">
    <property type="entry name" value="PBP_dimer"/>
</dbReference>
<keyword evidence="10" id="KW-0573">Peptidoglycan synthesis</keyword>
<dbReference type="SUPFAM" id="SSF56601">
    <property type="entry name" value="beta-lactamase/transpeptidase-like"/>
    <property type="match status" value="1"/>
</dbReference>
<feature type="transmembrane region" description="Helical" evidence="14">
    <location>
        <begin position="18"/>
        <end position="38"/>
    </location>
</feature>
<feature type="domain" description="Penicillin-binding protein transpeptidase" evidence="15">
    <location>
        <begin position="262"/>
        <end position="600"/>
    </location>
</feature>
<dbReference type="Proteomes" id="UP000824176">
    <property type="component" value="Unassembled WGS sequence"/>
</dbReference>
<keyword evidence="12 14" id="KW-0472">Membrane</keyword>
<dbReference type="GO" id="GO:0008658">
    <property type="term" value="F:penicillin binding"/>
    <property type="evidence" value="ECO:0007669"/>
    <property type="project" value="InterPro"/>
</dbReference>
<dbReference type="GO" id="GO:0009002">
    <property type="term" value="F:serine-type D-Ala-D-Ala carboxypeptidase activity"/>
    <property type="evidence" value="ECO:0007669"/>
    <property type="project" value="UniProtKB-EC"/>
</dbReference>
<keyword evidence="8 17" id="KW-0378">Hydrolase</keyword>
<evidence type="ECO:0000256" key="10">
    <source>
        <dbReference type="ARBA" id="ARBA00022984"/>
    </source>
</evidence>
<dbReference type="InterPro" id="IPR050515">
    <property type="entry name" value="Beta-lactam/transpept"/>
</dbReference>
<dbReference type="Gene3D" id="3.30.1390.30">
    <property type="entry name" value="Penicillin-binding protein 2a, domain 3"/>
    <property type="match status" value="1"/>
</dbReference>
<dbReference type="InterPro" id="IPR012338">
    <property type="entry name" value="Beta-lactam/transpept-like"/>
</dbReference>
<evidence type="ECO:0000256" key="11">
    <source>
        <dbReference type="ARBA" id="ARBA00022989"/>
    </source>
</evidence>
<evidence type="ECO:0000256" key="3">
    <source>
        <dbReference type="ARBA" id="ARBA00022475"/>
    </source>
</evidence>
<evidence type="ECO:0000256" key="5">
    <source>
        <dbReference type="ARBA" id="ARBA00022645"/>
    </source>
</evidence>
<evidence type="ECO:0000256" key="13">
    <source>
        <dbReference type="ARBA" id="ARBA00023316"/>
    </source>
</evidence>
<dbReference type="GO" id="GO:0006508">
    <property type="term" value="P:proteolysis"/>
    <property type="evidence" value="ECO:0007669"/>
    <property type="project" value="UniProtKB-KW"/>
</dbReference>
<dbReference type="InterPro" id="IPR017790">
    <property type="entry name" value="Penicillin-binding_protein_2"/>
</dbReference>
<accession>A0A9D2GT83</accession>
<gene>
    <name evidence="17" type="primary">mrdA</name>
    <name evidence="17" type="ORF">H9804_03325</name>
</gene>
<organism evidence="17 18">
    <name type="scientific">Candidatus Mucispirillum faecigallinarum</name>
    <dbReference type="NCBI Taxonomy" id="2838699"/>
    <lineage>
        <taxon>Bacteria</taxon>
        <taxon>Pseudomonadati</taxon>
        <taxon>Deferribacterota</taxon>
        <taxon>Deferribacteres</taxon>
        <taxon>Deferribacterales</taxon>
        <taxon>Mucispirillaceae</taxon>
        <taxon>Mucispirillum</taxon>
    </lineage>
</organism>
<keyword evidence="4" id="KW-0997">Cell inner membrane</keyword>
<dbReference type="Gene3D" id="3.90.1310.10">
    <property type="entry name" value="Penicillin-binding protein 2a (Domain 2)"/>
    <property type="match status" value="1"/>
</dbReference>
<dbReference type="Pfam" id="PF03717">
    <property type="entry name" value="PBP_dimer"/>
    <property type="match status" value="1"/>
</dbReference>
<dbReference type="GO" id="GO:0071972">
    <property type="term" value="F:peptidoglycan L,D-transpeptidase activity"/>
    <property type="evidence" value="ECO:0007669"/>
    <property type="project" value="TreeGrafter"/>
</dbReference>
<reference evidence="17" key="2">
    <citation type="submission" date="2021-04" db="EMBL/GenBank/DDBJ databases">
        <authorList>
            <person name="Gilroy R."/>
        </authorList>
    </citation>
    <scope>NUCLEOTIDE SEQUENCE</scope>
    <source>
        <strain evidence="17">ChiW4-1371</strain>
    </source>
</reference>
<evidence type="ECO:0000259" key="16">
    <source>
        <dbReference type="Pfam" id="PF03717"/>
    </source>
</evidence>
<keyword evidence="3" id="KW-1003">Cell membrane</keyword>
<dbReference type="PANTHER" id="PTHR30627:SF2">
    <property type="entry name" value="PEPTIDOGLYCAN D,D-TRANSPEPTIDASE MRDA"/>
    <property type="match status" value="1"/>
</dbReference>
<name>A0A9D2GT83_9BACT</name>
<dbReference type="GO" id="GO:0005886">
    <property type="term" value="C:plasma membrane"/>
    <property type="evidence" value="ECO:0007669"/>
    <property type="project" value="UniProtKB-SubCell"/>
</dbReference>
<evidence type="ECO:0000256" key="7">
    <source>
        <dbReference type="ARBA" id="ARBA00022692"/>
    </source>
</evidence>
<dbReference type="NCBIfam" id="TIGR03423">
    <property type="entry name" value="pbp2_mrdA"/>
    <property type="match status" value="1"/>
</dbReference>
<evidence type="ECO:0000256" key="4">
    <source>
        <dbReference type="ARBA" id="ARBA00022519"/>
    </source>
</evidence>
<evidence type="ECO:0000256" key="12">
    <source>
        <dbReference type="ARBA" id="ARBA00023136"/>
    </source>
</evidence>
<dbReference type="EMBL" id="DXAQ01000049">
    <property type="protein sequence ID" value="HIZ88952.1"/>
    <property type="molecule type" value="Genomic_DNA"/>
</dbReference>
<dbReference type="AlphaFoldDB" id="A0A9D2GT83"/>
<keyword evidence="7 14" id="KW-0812">Transmembrane</keyword>
<dbReference type="Gene3D" id="3.40.710.10">
    <property type="entry name" value="DD-peptidase/beta-lactamase superfamily"/>
    <property type="match status" value="1"/>
</dbReference>
<dbReference type="PANTHER" id="PTHR30627">
    <property type="entry name" value="PEPTIDOGLYCAN D,D-TRANSPEPTIDASE"/>
    <property type="match status" value="1"/>
</dbReference>
<evidence type="ECO:0000256" key="6">
    <source>
        <dbReference type="ARBA" id="ARBA00022670"/>
    </source>
</evidence>
<dbReference type="InterPro" id="IPR036138">
    <property type="entry name" value="PBP_dimer_sf"/>
</dbReference>
<evidence type="ECO:0000256" key="8">
    <source>
        <dbReference type="ARBA" id="ARBA00022801"/>
    </source>
</evidence>
<evidence type="ECO:0000256" key="9">
    <source>
        <dbReference type="ARBA" id="ARBA00022960"/>
    </source>
</evidence>